<evidence type="ECO:0000256" key="4">
    <source>
        <dbReference type="ARBA" id="ARBA00023288"/>
    </source>
</evidence>
<dbReference type="SUPFAM" id="SSF54236">
    <property type="entry name" value="Ubiquitin-like"/>
    <property type="match status" value="1"/>
</dbReference>
<keyword evidence="3" id="KW-0472">Membrane</keyword>
<dbReference type="InterPro" id="IPR029071">
    <property type="entry name" value="Ubiquitin-like_domsf"/>
</dbReference>
<feature type="lipid moiety-binding region" description="Phosphatidylserine amidated glycine; alternate" evidence="5">
    <location>
        <position position="147"/>
    </location>
</feature>
<reference evidence="7" key="1">
    <citation type="submission" date="2021-01" db="EMBL/GenBank/DDBJ databases">
        <authorList>
            <person name="Corre E."/>
            <person name="Pelletier E."/>
            <person name="Niang G."/>
            <person name="Scheremetjew M."/>
            <person name="Finn R."/>
            <person name="Kale V."/>
            <person name="Holt S."/>
            <person name="Cochrane G."/>
            <person name="Meng A."/>
            <person name="Brown T."/>
            <person name="Cohen L."/>
        </authorList>
    </citation>
    <scope>NUCLEOTIDE SEQUENCE</scope>
    <source>
        <strain evidence="7">GSBS06</strain>
    </source>
</reference>
<evidence type="ECO:0000256" key="2">
    <source>
        <dbReference type="ARBA" id="ARBA00007293"/>
    </source>
</evidence>
<evidence type="ECO:0000256" key="1">
    <source>
        <dbReference type="ARBA" id="ARBA00004370"/>
    </source>
</evidence>
<protein>
    <recommendedName>
        <fullName evidence="6">Autophagy-related protein</fullName>
    </recommendedName>
</protein>
<sequence>MVRAQRHLRASLWRVSILSYLSFKAQKYVSILFIARNSGNTLEERSGESMRIRKKFPDRAPVICEKDPRSDIMDIDKSKFLVPLDISLGHFVYVIRKRINVEPSKSVFLFINNTIPPTAASMSSIYEQYKNEDGFLYVTYSGENTFG</sequence>
<dbReference type="Pfam" id="PF02991">
    <property type="entry name" value="ATG8"/>
    <property type="match status" value="1"/>
</dbReference>
<evidence type="ECO:0000256" key="6">
    <source>
        <dbReference type="RuleBase" id="RU004384"/>
    </source>
</evidence>
<comment type="subcellular location">
    <subcellularLocation>
        <location evidence="1">Membrane</location>
    </subcellularLocation>
</comment>
<proteinExistence type="inferred from homology"/>
<dbReference type="GO" id="GO:0016020">
    <property type="term" value="C:membrane"/>
    <property type="evidence" value="ECO:0007669"/>
    <property type="project" value="UniProtKB-SubCell"/>
</dbReference>
<evidence type="ECO:0000313" key="7">
    <source>
        <dbReference type="EMBL" id="CAE0445051.1"/>
    </source>
</evidence>
<accession>A0A7S3PNM9</accession>
<dbReference type="Gene3D" id="3.10.20.90">
    <property type="entry name" value="Phosphatidylinositol 3-kinase Catalytic Subunit, Chain A, domain 1"/>
    <property type="match status" value="1"/>
</dbReference>
<dbReference type="EMBL" id="HBIN01019780">
    <property type="protein sequence ID" value="CAE0445051.1"/>
    <property type="molecule type" value="Transcribed_RNA"/>
</dbReference>
<evidence type="ECO:0000256" key="5">
    <source>
        <dbReference type="PIRSR" id="PIRSR604241-50"/>
    </source>
</evidence>
<keyword evidence="4 5" id="KW-0449">Lipoprotein</keyword>
<dbReference type="PANTHER" id="PTHR10969">
    <property type="entry name" value="MICROTUBULE-ASSOCIATED PROTEINS 1A/1B LIGHT CHAIN 3-RELATED"/>
    <property type="match status" value="1"/>
</dbReference>
<dbReference type="GO" id="GO:0006914">
    <property type="term" value="P:autophagy"/>
    <property type="evidence" value="ECO:0007669"/>
    <property type="project" value="UniProtKB-KW"/>
</dbReference>
<comment type="similarity">
    <text evidence="2 6">Belongs to the ATG8 family.</text>
</comment>
<gene>
    <name evidence="7" type="ORF">ASTO00021_LOCUS15083</name>
</gene>
<evidence type="ECO:0000256" key="3">
    <source>
        <dbReference type="ARBA" id="ARBA00023136"/>
    </source>
</evidence>
<name>A0A7S3PNM9_9STRA</name>
<dbReference type="InterPro" id="IPR004241">
    <property type="entry name" value="Atg8-like"/>
</dbReference>
<dbReference type="AlphaFoldDB" id="A0A7S3PNM9"/>
<keyword evidence="6" id="KW-0072">Autophagy</keyword>
<organism evidence="7">
    <name type="scientific">Aplanochytrium stocchinoi</name>
    <dbReference type="NCBI Taxonomy" id="215587"/>
    <lineage>
        <taxon>Eukaryota</taxon>
        <taxon>Sar</taxon>
        <taxon>Stramenopiles</taxon>
        <taxon>Bigyra</taxon>
        <taxon>Labyrinthulomycetes</taxon>
        <taxon>Thraustochytrida</taxon>
        <taxon>Thraustochytriidae</taxon>
        <taxon>Aplanochytrium</taxon>
    </lineage>
</organism>